<keyword evidence="3" id="KW-1133">Transmembrane helix</keyword>
<keyword evidence="6" id="KW-1185">Reference proteome</keyword>
<comment type="subcellular location">
    <subcellularLocation>
        <location evidence="1">Membrane</location>
        <topology evidence="1">Multi-pass membrane protein</topology>
    </subcellularLocation>
</comment>
<evidence type="ECO:0000313" key="5">
    <source>
        <dbReference type="EMBL" id="CAE20595.1"/>
    </source>
</evidence>
<dbReference type="InterPro" id="IPR021147">
    <property type="entry name" value="DUF697"/>
</dbReference>
<reference evidence="5 6" key="1">
    <citation type="journal article" date="2003" name="Nature">
        <title>Genome divergence in two Prochlorococcus ecotypes reflects oceanic niche differentiation.</title>
        <authorList>
            <person name="Rocap G."/>
            <person name="Larimer F.W."/>
            <person name="Lamerdin J.E."/>
            <person name="Malfatti S."/>
            <person name="Chain P."/>
            <person name="Ahlgren N.A."/>
            <person name="Arellano A."/>
            <person name="Coleman M."/>
            <person name="Hauser L."/>
            <person name="Hess W.R."/>
            <person name="Johnson Z.I."/>
            <person name="Land M.L."/>
            <person name="Lindell D."/>
            <person name="Post A.F."/>
            <person name="Regala W."/>
            <person name="Shah M."/>
            <person name="Shaw S.L."/>
            <person name="Steglich C."/>
            <person name="Sullivan M.B."/>
            <person name="Ting C.S."/>
            <person name="Tolonen A."/>
            <person name="Webb E.A."/>
            <person name="Zinser E.R."/>
            <person name="Chisholm S.W."/>
        </authorList>
    </citation>
    <scope>NUCLEOTIDE SEQUENCE [LARGE SCALE GENOMIC DNA]</scope>
    <source>
        <strain evidence="6">MIT 9313</strain>
    </source>
</reference>
<keyword evidence="2" id="KW-0812">Transmembrane</keyword>
<dbReference type="Pfam" id="PF05128">
    <property type="entry name" value="DUF697"/>
    <property type="match status" value="1"/>
</dbReference>
<protein>
    <recommendedName>
        <fullName evidence="7">Membrane associated GTPase</fullName>
    </recommendedName>
</protein>
<dbReference type="Proteomes" id="UP000001423">
    <property type="component" value="Chromosome"/>
</dbReference>
<keyword evidence="4" id="KW-0472">Membrane</keyword>
<dbReference type="HOGENOM" id="CLU_622440_0_0_3"/>
<gene>
    <name evidence="5" type="ordered locus">PMT_0420</name>
</gene>
<evidence type="ECO:0000256" key="1">
    <source>
        <dbReference type="ARBA" id="ARBA00004141"/>
    </source>
</evidence>
<evidence type="ECO:0000256" key="2">
    <source>
        <dbReference type="ARBA" id="ARBA00022692"/>
    </source>
</evidence>
<dbReference type="KEGG" id="pmt:PMT_0420"/>
<sequence length="455" mass="49845">MKLPALLINLVPRSPALIGRVALITGSFVLGQWVFTDVIHLPGGGLGLMVAGAGVWWLSRPSIPARFDAPDSVQGWIRRCKEVLDQFEDLEEGEDDVVALRQQRSEALDAVLQRSEPQKVSFVNSGEGSLEDHPDVQTAIAGSTPLSISWARPLSQTGESWVWPAALQEQDVLLYVLPLPLMAADLLWLERVPANQPIWLIVSWQDSSTWVDQLQALQAQLPQRLSGQVLRWTGNQDDLSEALAPVRRLLEHPQRNLEITRKRLLGSLHRNWQAELEQLRRQKFLGLQQRTQWLVAGAVFASPLPTTDLLAVAVVNGLMIKEMAGIWKCSLKPEVLQLAARQLAGAALAQGVVEWSGQALLGVAKLDGSSWLAAGTVQALSAAYLTRVVGRSMADWLALNSGVAEPDLEALKIQAPLLVAKAAEQERLDWSSFSQQGISWIKELARQPGASPNPA</sequence>
<proteinExistence type="predicted"/>
<name>Q7V8D5_PROMM</name>
<dbReference type="OrthoDB" id="467934at2"/>
<dbReference type="RefSeq" id="WP_011129799.1">
    <property type="nucleotide sequence ID" value="NC_005071.1"/>
</dbReference>
<evidence type="ECO:0000256" key="4">
    <source>
        <dbReference type="ARBA" id="ARBA00023136"/>
    </source>
</evidence>
<accession>Q7V8D5</accession>
<dbReference type="GO" id="GO:0016020">
    <property type="term" value="C:membrane"/>
    <property type="evidence" value="ECO:0007669"/>
    <property type="project" value="UniProtKB-SubCell"/>
</dbReference>
<organism evidence="5 6">
    <name type="scientific">Prochlorococcus marinus (strain MIT 9313)</name>
    <dbReference type="NCBI Taxonomy" id="74547"/>
    <lineage>
        <taxon>Bacteria</taxon>
        <taxon>Bacillati</taxon>
        <taxon>Cyanobacteriota</taxon>
        <taxon>Cyanophyceae</taxon>
        <taxon>Synechococcales</taxon>
        <taxon>Prochlorococcaceae</taxon>
        <taxon>Prochlorococcus</taxon>
    </lineage>
</organism>
<dbReference type="eggNOG" id="COG3597">
    <property type="taxonomic scope" value="Bacteria"/>
</dbReference>
<evidence type="ECO:0000256" key="3">
    <source>
        <dbReference type="ARBA" id="ARBA00022989"/>
    </source>
</evidence>
<evidence type="ECO:0008006" key="7">
    <source>
        <dbReference type="Google" id="ProtNLM"/>
    </source>
</evidence>
<evidence type="ECO:0000313" key="6">
    <source>
        <dbReference type="Proteomes" id="UP000001423"/>
    </source>
</evidence>
<dbReference type="EMBL" id="BX548175">
    <property type="protein sequence ID" value="CAE20595.1"/>
    <property type="molecule type" value="Genomic_DNA"/>
</dbReference>
<dbReference type="AlphaFoldDB" id="Q7V8D5"/>